<accession>A0A1W6Z9H7</accession>
<dbReference type="Proteomes" id="UP000194161">
    <property type="component" value="Chromosome"/>
</dbReference>
<gene>
    <name evidence="3" type="ORF">CAL15_06285</name>
</gene>
<dbReference type="InterPro" id="IPR036409">
    <property type="entry name" value="Aldolase_II/adducin_N_sf"/>
</dbReference>
<dbReference type="Pfam" id="PF00596">
    <property type="entry name" value="Aldolase_II"/>
    <property type="match status" value="1"/>
</dbReference>
<dbReference type="InterPro" id="IPR051017">
    <property type="entry name" value="Aldolase-II_Adducin_sf"/>
</dbReference>
<dbReference type="AlphaFoldDB" id="A0A1W6Z9H7"/>
<sequence>MSSITTAEWQARVDLAACYRVLAHLGVSDLTYNHLSVRVPGEPDALLVKQATEMFDEVTASSLRKYSLDGTPRHDGPALKGGSLVIHAGILEARPDINAVFHTHTTANIGVSSQKQGLLMINQHAIKFYRRLAYHTFGGFEFNMSQRAPLIESLGPHRVALLRNHGALVCGRTLGEAMVEHQYLEMACRGQIAALSGGCEVTLIPDEVAEYGVTQVTFDDPQAAGAKDWAACLRLAHRLDPSFAL</sequence>
<dbReference type="EMBL" id="CP021111">
    <property type="protein sequence ID" value="ARP94023.1"/>
    <property type="molecule type" value="Genomic_DNA"/>
</dbReference>
<protein>
    <recommendedName>
        <fullName evidence="2">Class II aldolase/adducin N-terminal domain-containing protein</fullName>
    </recommendedName>
</protein>
<evidence type="ECO:0000313" key="4">
    <source>
        <dbReference type="Proteomes" id="UP000194161"/>
    </source>
</evidence>
<dbReference type="STRING" id="463040.CAL15_06285"/>
<feature type="domain" description="Class II aldolase/adducin N-terminal" evidence="2">
    <location>
        <begin position="13"/>
        <end position="192"/>
    </location>
</feature>
<dbReference type="NCBIfam" id="NF005451">
    <property type="entry name" value="PRK07044.1"/>
    <property type="match status" value="1"/>
</dbReference>
<dbReference type="GO" id="GO:0005856">
    <property type="term" value="C:cytoskeleton"/>
    <property type="evidence" value="ECO:0007669"/>
    <property type="project" value="TreeGrafter"/>
</dbReference>
<keyword evidence="4" id="KW-1185">Reference proteome</keyword>
<dbReference type="KEGG" id="bgm:CAL15_06285"/>
<dbReference type="RefSeq" id="WP_086077793.1">
    <property type="nucleotide sequence ID" value="NZ_CP021111.1"/>
</dbReference>
<dbReference type="PANTHER" id="PTHR10672:SF3">
    <property type="entry name" value="PROTEIN HU-LI TAI SHAO"/>
    <property type="match status" value="1"/>
</dbReference>
<dbReference type="OrthoDB" id="5500703at2"/>
<evidence type="ECO:0000256" key="1">
    <source>
        <dbReference type="ARBA" id="ARBA00037961"/>
    </source>
</evidence>
<dbReference type="PANTHER" id="PTHR10672">
    <property type="entry name" value="ADDUCIN"/>
    <property type="match status" value="1"/>
</dbReference>
<dbReference type="InterPro" id="IPR001303">
    <property type="entry name" value="Aldolase_II/adducin_N"/>
</dbReference>
<dbReference type="SUPFAM" id="SSF53639">
    <property type="entry name" value="AraD/HMP-PK domain-like"/>
    <property type="match status" value="1"/>
</dbReference>
<dbReference type="GO" id="GO:0051015">
    <property type="term" value="F:actin filament binding"/>
    <property type="evidence" value="ECO:0007669"/>
    <property type="project" value="TreeGrafter"/>
</dbReference>
<reference evidence="3 4" key="1">
    <citation type="submission" date="2017-05" db="EMBL/GenBank/DDBJ databases">
        <title>Complete and WGS of Bordetella genogroups.</title>
        <authorList>
            <person name="Spilker T."/>
            <person name="LiPuma J."/>
        </authorList>
    </citation>
    <scope>NUCLEOTIDE SEQUENCE [LARGE SCALE GENOMIC DNA]</scope>
    <source>
        <strain evidence="3 4">AU7206</strain>
    </source>
</reference>
<evidence type="ECO:0000259" key="2">
    <source>
        <dbReference type="SMART" id="SM01007"/>
    </source>
</evidence>
<proteinExistence type="inferred from homology"/>
<evidence type="ECO:0000313" key="3">
    <source>
        <dbReference type="EMBL" id="ARP94023.1"/>
    </source>
</evidence>
<name>A0A1W6Z9H7_9BORD</name>
<dbReference type="Gene3D" id="3.40.225.10">
    <property type="entry name" value="Class II aldolase/adducin N-terminal domain"/>
    <property type="match status" value="1"/>
</dbReference>
<dbReference type="SMART" id="SM01007">
    <property type="entry name" value="Aldolase_II"/>
    <property type="match status" value="1"/>
</dbReference>
<organism evidence="3 4">
    <name type="scientific">Bordetella genomosp. 13</name>
    <dbReference type="NCBI Taxonomy" id="463040"/>
    <lineage>
        <taxon>Bacteria</taxon>
        <taxon>Pseudomonadati</taxon>
        <taxon>Pseudomonadota</taxon>
        <taxon>Betaproteobacteria</taxon>
        <taxon>Burkholderiales</taxon>
        <taxon>Alcaligenaceae</taxon>
        <taxon>Bordetella</taxon>
    </lineage>
</organism>
<comment type="similarity">
    <text evidence="1">Belongs to the aldolase class II family.</text>
</comment>